<comment type="caution">
    <text evidence="1">The sequence shown here is derived from an EMBL/GenBank/DDBJ whole genome shotgun (WGS) entry which is preliminary data.</text>
</comment>
<dbReference type="Proteomes" id="UP001069090">
    <property type="component" value="Unassembled WGS sequence"/>
</dbReference>
<evidence type="ECO:0000313" key="1">
    <source>
        <dbReference type="EMBL" id="MCZ0866504.1"/>
    </source>
</evidence>
<name>A0A9J6RQR6_9GAMM</name>
<sequence>MDLFPDFETTIPRTLSELIEAKDKKGIVDLLRTLRSDQFDETVWEAGLSTIGHHHGKPAMIDHVMRQL</sequence>
<evidence type="ECO:0000313" key="2">
    <source>
        <dbReference type="Proteomes" id="UP001069090"/>
    </source>
</evidence>
<gene>
    <name evidence="1" type="ORF">O0V09_14930</name>
</gene>
<reference evidence="1 2" key="1">
    <citation type="submission" date="2022-12" db="EMBL/GenBank/DDBJ databases">
        <title>Dasania phycosphaerae sp. nov., isolated from particulate material of the south coast of Korea.</title>
        <authorList>
            <person name="Jiang Y."/>
        </authorList>
    </citation>
    <scope>NUCLEOTIDE SEQUENCE [LARGE SCALE GENOMIC DNA]</scope>
    <source>
        <strain evidence="1 2">GY-19</strain>
    </source>
</reference>
<accession>A0A9J6RQR6</accession>
<keyword evidence="2" id="KW-1185">Reference proteome</keyword>
<dbReference type="AlphaFoldDB" id="A0A9J6RQR6"/>
<dbReference type="RefSeq" id="WP_268905176.1">
    <property type="nucleotide sequence ID" value="NZ_JAPTGG010000013.1"/>
</dbReference>
<protein>
    <submittedName>
        <fullName evidence="1">Uncharacterized protein</fullName>
    </submittedName>
</protein>
<dbReference type="EMBL" id="JAPTGG010000013">
    <property type="protein sequence ID" value="MCZ0866504.1"/>
    <property type="molecule type" value="Genomic_DNA"/>
</dbReference>
<organism evidence="1 2">
    <name type="scientific">Dasania phycosphaerae</name>
    <dbReference type="NCBI Taxonomy" id="2950436"/>
    <lineage>
        <taxon>Bacteria</taxon>
        <taxon>Pseudomonadati</taxon>
        <taxon>Pseudomonadota</taxon>
        <taxon>Gammaproteobacteria</taxon>
        <taxon>Cellvibrionales</taxon>
        <taxon>Spongiibacteraceae</taxon>
        <taxon>Dasania</taxon>
    </lineage>
</organism>
<proteinExistence type="predicted"/>